<dbReference type="RefSeq" id="WP_043781359.1">
    <property type="nucleotide sequence ID" value="NZ_JMQI01000031.1"/>
</dbReference>
<dbReference type="EMBL" id="JMQI01000031">
    <property type="protein sequence ID" value="KDN20986.1"/>
    <property type="molecule type" value="Genomic_DNA"/>
</dbReference>
<dbReference type="AlphaFoldDB" id="A0A066U0K1"/>
<sequence>MNKALYKPLSWVVGALGGVLAGQVFKQVWSRVAGEDDAPDATDRDYTWRQVVIAAAVQGAIFGAVKAATERAGAVGYRKATGDWPGDD</sequence>
<reference evidence="1 2" key="1">
    <citation type="submission" date="2014-05" db="EMBL/GenBank/DDBJ databases">
        <title>Draft genome sequence of Amycolatopsis rifamycinica DSM 46095.</title>
        <authorList>
            <person name="Lal R."/>
            <person name="Saxena A."/>
            <person name="Kumari R."/>
            <person name="Mukherjee U."/>
            <person name="Singh P."/>
            <person name="Sangwan N."/>
            <person name="Mahato N.K."/>
        </authorList>
    </citation>
    <scope>NUCLEOTIDE SEQUENCE [LARGE SCALE GENOMIC DNA]</scope>
    <source>
        <strain evidence="1 2">DSM 46095</strain>
    </source>
</reference>
<protein>
    <submittedName>
        <fullName evidence="1">Membrane protein</fullName>
    </submittedName>
</protein>
<accession>A0A066U0K1</accession>
<proteinExistence type="predicted"/>
<organism evidence="1 2">
    <name type="scientific">Amycolatopsis rifamycinica</name>
    <dbReference type="NCBI Taxonomy" id="287986"/>
    <lineage>
        <taxon>Bacteria</taxon>
        <taxon>Bacillati</taxon>
        <taxon>Actinomycetota</taxon>
        <taxon>Actinomycetes</taxon>
        <taxon>Pseudonocardiales</taxon>
        <taxon>Pseudonocardiaceae</taxon>
        <taxon>Amycolatopsis</taxon>
    </lineage>
</organism>
<name>A0A066U0K1_9PSEU</name>
<comment type="caution">
    <text evidence="1">The sequence shown here is derived from an EMBL/GenBank/DDBJ whole genome shotgun (WGS) entry which is preliminary data.</text>
</comment>
<gene>
    <name evidence="1" type="ORF">DV20_17370</name>
</gene>
<dbReference type="InterPro" id="IPR025329">
    <property type="entry name" value="DUF4235"/>
</dbReference>
<dbReference type="eggNOG" id="ENOG50330B5">
    <property type="taxonomic scope" value="Bacteria"/>
</dbReference>
<dbReference type="STRING" id="287986.DV20_17370"/>
<evidence type="ECO:0000313" key="1">
    <source>
        <dbReference type="EMBL" id="KDN20986.1"/>
    </source>
</evidence>
<keyword evidence="2" id="KW-1185">Reference proteome</keyword>
<evidence type="ECO:0000313" key="2">
    <source>
        <dbReference type="Proteomes" id="UP000027345"/>
    </source>
</evidence>
<dbReference type="Pfam" id="PF14019">
    <property type="entry name" value="DUF4235"/>
    <property type="match status" value="1"/>
</dbReference>
<dbReference type="Proteomes" id="UP000027345">
    <property type="component" value="Unassembled WGS sequence"/>
</dbReference>